<accession>A0AAW1HRC6</accession>
<keyword evidence="9" id="KW-0560">Oxidoreductase</keyword>
<feature type="binding site" description="axial binding residue" evidence="13">
    <location>
        <position position="384"/>
    </location>
    <ligand>
        <name>heme</name>
        <dbReference type="ChEBI" id="CHEBI:30413"/>
    </ligand>
    <ligandPart>
        <name>Fe</name>
        <dbReference type="ChEBI" id="CHEBI:18248"/>
    </ligandPart>
</feature>
<dbReference type="GO" id="GO:0005506">
    <property type="term" value="F:iron ion binding"/>
    <property type="evidence" value="ECO:0007669"/>
    <property type="project" value="InterPro"/>
</dbReference>
<dbReference type="CDD" id="cd11056">
    <property type="entry name" value="CYP6-like"/>
    <property type="match status" value="1"/>
</dbReference>
<evidence type="ECO:0000256" key="9">
    <source>
        <dbReference type="ARBA" id="ARBA00023002"/>
    </source>
</evidence>
<keyword evidence="15" id="KW-1185">Reference proteome</keyword>
<dbReference type="InterPro" id="IPR050476">
    <property type="entry name" value="Insect_CytP450_Detox"/>
</dbReference>
<keyword evidence="6 13" id="KW-0479">Metal-binding</keyword>
<dbReference type="GO" id="GO:0004497">
    <property type="term" value="F:monooxygenase activity"/>
    <property type="evidence" value="ECO:0007669"/>
    <property type="project" value="UniProtKB-KW"/>
</dbReference>
<dbReference type="PANTHER" id="PTHR24292:SF54">
    <property type="entry name" value="CYP9F3-RELATED"/>
    <property type="match status" value="1"/>
</dbReference>
<dbReference type="GO" id="GO:0016705">
    <property type="term" value="F:oxidoreductase activity, acting on paired donors, with incorporation or reduction of molecular oxygen"/>
    <property type="evidence" value="ECO:0007669"/>
    <property type="project" value="InterPro"/>
</dbReference>
<dbReference type="Pfam" id="PF00067">
    <property type="entry name" value="p450"/>
    <property type="match status" value="1"/>
</dbReference>
<sequence>MMDYYNEFKAKNYTFGGFYLMSKPLLLIVEPELIKKVLSKDFPYCTSHGMHVDEEKDPVSGNLFSLDGEKWKNMRSKLTPTFTSGKMKMMYNGILACGEPMVDHIKILANQSQPMNAKEVLACFTTDVIGSCAFGIDCNSFKDPDADFRKYGRKLFQLTWKAAFVRFLGKIIPRLRRIGMEQDVRKFFVESFSKIVELRENSGLKRNDFVQLMLDINKKAVATGNNDGLKLGQMLAQSIMFFAAGFETSSTTMTFCLHELAHNMEIQRRLREEINATKQKYDGKLTYDCIIEMKYLNMVIDETLRKYPPASMINRVFNKDYEIEGTGVTIETGTRVFISILGLHRDHEYFPDPEKFDPERFSDENKSNILPFTYLPFGEGPRICRGFVSVYCKPKLDYVYY</sequence>
<organism evidence="14 15">
    <name type="scientific">Popillia japonica</name>
    <name type="common">Japanese beetle</name>
    <dbReference type="NCBI Taxonomy" id="7064"/>
    <lineage>
        <taxon>Eukaryota</taxon>
        <taxon>Metazoa</taxon>
        <taxon>Ecdysozoa</taxon>
        <taxon>Arthropoda</taxon>
        <taxon>Hexapoda</taxon>
        <taxon>Insecta</taxon>
        <taxon>Pterygota</taxon>
        <taxon>Neoptera</taxon>
        <taxon>Endopterygota</taxon>
        <taxon>Coleoptera</taxon>
        <taxon>Polyphaga</taxon>
        <taxon>Scarabaeiformia</taxon>
        <taxon>Scarabaeidae</taxon>
        <taxon>Rutelinae</taxon>
        <taxon>Popillia</taxon>
    </lineage>
</organism>
<evidence type="ECO:0000256" key="1">
    <source>
        <dbReference type="ARBA" id="ARBA00001971"/>
    </source>
</evidence>
<comment type="subcellular location">
    <subcellularLocation>
        <location evidence="3">Endoplasmic reticulum membrane</location>
        <topology evidence="3">Peripheral membrane protein</topology>
    </subcellularLocation>
    <subcellularLocation>
        <location evidence="2">Microsome membrane</location>
        <topology evidence="2">Peripheral membrane protein</topology>
    </subcellularLocation>
</comment>
<gene>
    <name evidence="14" type="ORF">QE152_g40369</name>
</gene>
<comment type="cofactor">
    <cofactor evidence="1 13">
        <name>heme</name>
        <dbReference type="ChEBI" id="CHEBI:30413"/>
    </cofactor>
</comment>
<keyword evidence="5 13" id="KW-0349">Heme</keyword>
<comment type="caution">
    <text evidence="14">The sequence shown here is derived from an EMBL/GenBank/DDBJ whole genome shotgun (WGS) entry which is preliminary data.</text>
</comment>
<dbReference type="EMBL" id="JASPKY010001126">
    <property type="protein sequence ID" value="KAK9679007.1"/>
    <property type="molecule type" value="Genomic_DNA"/>
</dbReference>
<evidence type="ECO:0000256" key="3">
    <source>
        <dbReference type="ARBA" id="ARBA00004406"/>
    </source>
</evidence>
<keyword evidence="12" id="KW-0472">Membrane</keyword>
<dbReference type="AlphaFoldDB" id="A0AAW1HRC6"/>
<evidence type="ECO:0000256" key="5">
    <source>
        <dbReference type="ARBA" id="ARBA00022617"/>
    </source>
</evidence>
<evidence type="ECO:0000256" key="13">
    <source>
        <dbReference type="PIRSR" id="PIRSR602402-1"/>
    </source>
</evidence>
<evidence type="ECO:0000256" key="2">
    <source>
        <dbReference type="ARBA" id="ARBA00004174"/>
    </source>
</evidence>
<evidence type="ECO:0000256" key="6">
    <source>
        <dbReference type="ARBA" id="ARBA00022723"/>
    </source>
</evidence>
<protein>
    <submittedName>
        <fullName evidence="14">Cytochrome P450</fullName>
    </submittedName>
</protein>
<name>A0AAW1HRC6_POPJA</name>
<dbReference type="SUPFAM" id="SSF48264">
    <property type="entry name" value="Cytochrome P450"/>
    <property type="match status" value="1"/>
</dbReference>
<evidence type="ECO:0000256" key="11">
    <source>
        <dbReference type="ARBA" id="ARBA00023033"/>
    </source>
</evidence>
<dbReference type="Proteomes" id="UP001458880">
    <property type="component" value="Unassembled WGS sequence"/>
</dbReference>
<dbReference type="GO" id="GO:0005789">
    <property type="term" value="C:endoplasmic reticulum membrane"/>
    <property type="evidence" value="ECO:0007669"/>
    <property type="project" value="UniProtKB-SubCell"/>
</dbReference>
<dbReference type="PRINTS" id="PR00385">
    <property type="entry name" value="P450"/>
</dbReference>
<dbReference type="InterPro" id="IPR001128">
    <property type="entry name" value="Cyt_P450"/>
</dbReference>
<dbReference type="FunFam" id="1.10.630.10:FF:000042">
    <property type="entry name" value="Cytochrome P450"/>
    <property type="match status" value="1"/>
</dbReference>
<evidence type="ECO:0000256" key="10">
    <source>
        <dbReference type="ARBA" id="ARBA00023004"/>
    </source>
</evidence>
<dbReference type="GO" id="GO:0020037">
    <property type="term" value="F:heme binding"/>
    <property type="evidence" value="ECO:0007669"/>
    <property type="project" value="InterPro"/>
</dbReference>
<evidence type="ECO:0000256" key="12">
    <source>
        <dbReference type="ARBA" id="ARBA00023136"/>
    </source>
</evidence>
<keyword evidence="7" id="KW-0256">Endoplasmic reticulum</keyword>
<keyword evidence="8" id="KW-0492">Microsome</keyword>
<evidence type="ECO:0000256" key="8">
    <source>
        <dbReference type="ARBA" id="ARBA00022848"/>
    </source>
</evidence>
<proteinExistence type="inferred from homology"/>
<dbReference type="Gene3D" id="1.10.630.10">
    <property type="entry name" value="Cytochrome P450"/>
    <property type="match status" value="1"/>
</dbReference>
<dbReference type="PRINTS" id="PR00464">
    <property type="entry name" value="EP450II"/>
</dbReference>
<dbReference type="InterPro" id="IPR036396">
    <property type="entry name" value="Cyt_P450_sf"/>
</dbReference>
<comment type="similarity">
    <text evidence="4">Belongs to the cytochrome P450 family.</text>
</comment>
<keyword evidence="11" id="KW-0503">Monooxygenase</keyword>
<evidence type="ECO:0000313" key="15">
    <source>
        <dbReference type="Proteomes" id="UP001458880"/>
    </source>
</evidence>
<evidence type="ECO:0000313" key="14">
    <source>
        <dbReference type="EMBL" id="KAK9679007.1"/>
    </source>
</evidence>
<dbReference type="PANTHER" id="PTHR24292">
    <property type="entry name" value="CYTOCHROME P450"/>
    <property type="match status" value="1"/>
</dbReference>
<dbReference type="InterPro" id="IPR002402">
    <property type="entry name" value="Cyt_P450_E_grp-II"/>
</dbReference>
<evidence type="ECO:0000256" key="7">
    <source>
        <dbReference type="ARBA" id="ARBA00022824"/>
    </source>
</evidence>
<evidence type="ECO:0000256" key="4">
    <source>
        <dbReference type="ARBA" id="ARBA00010617"/>
    </source>
</evidence>
<keyword evidence="10 13" id="KW-0408">Iron</keyword>
<reference evidence="14 15" key="1">
    <citation type="journal article" date="2024" name="BMC Genomics">
        <title>De novo assembly and annotation of Popillia japonica's genome with initial clues to its potential as an invasive pest.</title>
        <authorList>
            <person name="Cucini C."/>
            <person name="Boschi S."/>
            <person name="Funari R."/>
            <person name="Cardaioli E."/>
            <person name="Iannotti N."/>
            <person name="Marturano G."/>
            <person name="Paoli F."/>
            <person name="Bruttini M."/>
            <person name="Carapelli A."/>
            <person name="Frati F."/>
            <person name="Nardi F."/>
        </authorList>
    </citation>
    <scope>NUCLEOTIDE SEQUENCE [LARGE SCALE GENOMIC DNA]</scope>
    <source>
        <strain evidence="14">DMR45628</strain>
    </source>
</reference>